<dbReference type="EMBL" id="GGFJ01014293">
    <property type="protein sequence ID" value="MBW63434.1"/>
    <property type="molecule type" value="Transcribed_RNA"/>
</dbReference>
<evidence type="ECO:0000256" key="1">
    <source>
        <dbReference type="SAM" id="SignalP"/>
    </source>
</evidence>
<accession>A0A2M4CDP2</accession>
<dbReference type="AlphaFoldDB" id="A0A2M4CDP2"/>
<sequence length="72" mass="7862">MFRGLAVVLNVLLGCVSYHHTLRSALLRSETYNHPSVLSLIGFVLASRLADSRSTITNAALTVYITELEATN</sequence>
<reference evidence="2" key="1">
    <citation type="submission" date="2018-01" db="EMBL/GenBank/DDBJ databases">
        <title>An insight into the sialome of Amazonian anophelines.</title>
        <authorList>
            <person name="Ribeiro J.M."/>
            <person name="Scarpassa V."/>
            <person name="Calvo E."/>
        </authorList>
    </citation>
    <scope>NUCLEOTIDE SEQUENCE</scope>
    <source>
        <tissue evidence="2">Salivary glands</tissue>
    </source>
</reference>
<evidence type="ECO:0000313" key="2">
    <source>
        <dbReference type="EMBL" id="MBW63434.1"/>
    </source>
</evidence>
<feature type="signal peptide" evidence="1">
    <location>
        <begin position="1"/>
        <end position="18"/>
    </location>
</feature>
<organism evidence="2">
    <name type="scientific">Anopheles marajoara</name>
    <dbReference type="NCBI Taxonomy" id="58244"/>
    <lineage>
        <taxon>Eukaryota</taxon>
        <taxon>Metazoa</taxon>
        <taxon>Ecdysozoa</taxon>
        <taxon>Arthropoda</taxon>
        <taxon>Hexapoda</taxon>
        <taxon>Insecta</taxon>
        <taxon>Pterygota</taxon>
        <taxon>Neoptera</taxon>
        <taxon>Endopterygota</taxon>
        <taxon>Diptera</taxon>
        <taxon>Nematocera</taxon>
        <taxon>Culicoidea</taxon>
        <taxon>Culicidae</taxon>
        <taxon>Anophelinae</taxon>
        <taxon>Anopheles</taxon>
    </lineage>
</organism>
<feature type="chain" id="PRO_5014740261" evidence="1">
    <location>
        <begin position="19"/>
        <end position="72"/>
    </location>
</feature>
<dbReference type="PROSITE" id="PS51257">
    <property type="entry name" value="PROKAR_LIPOPROTEIN"/>
    <property type="match status" value="1"/>
</dbReference>
<keyword evidence="1" id="KW-0732">Signal</keyword>
<protein>
    <submittedName>
        <fullName evidence="2">Putative secreted protein</fullName>
    </submittedName>
</protein>
<proteinExistence type="predicted"/>
<name>A0A2M4CDP2_9DIPT</name>